<accession>V6SPZ9</accession>
<dbReference type="EMBL" id="AVGG01000005">
    <property type="protein sequence ID" value="ESU28686.1"/>
    <property type="molecule type" value="Genomic_DNA"/>
</dbReference>
<sequence>MKILTDYKIQLVNRINFGKQIFTINDDLTACLNEFYTEGKASDLLSFINEAIDTNGLEIQFPTPSLYLIIIKSPNVNVYADIGSWESNNNIISDYTLPITHFKVIVETWRDYLMQ</sequence>
<dbReference type="OrthoDB" id="799046at2"/>
<dbReference type="STRING" id="1341181.FLJC2902T_12770"/>
<keyword evidence="2" id="KW-1185">Reference proteome</keyword>
<evidence type="ECO:0000313" key="2">
    <source>
        <dbReference type="Proteomes" id="UP000018004"/>
    </source>
</evidence>
<name>V6SPZ9_9FLAO</name>
<comment type="caution">
    <text evidence="1">The sequence shown here is derived from an EMBL/GenBank/DDBJ whole genome shotgun (WGS) entry which is preliminary data.</text>
</comment>
<reference evidence="1 2" key="1">
    <citation type="submission" date="2013-08" db="EMBL/GenBank/DDBJ databases">
        <title>Flavobacterium limnosediminis JC2902 genome sequencing.</title>
        <authorList>
            <person name="Lee K."/>
            <person name="Yi H."/>
            <person name="Park S."/>
            <person name="Chun J."/>
        </authorList>
    </citation>
    <scope>NUCLEOTIDE SEQUENCE [LARGE SCALE GENOMIC DNA]</scope>
    <source>
        <strain evidence="1 2">JC2902</strain>
    </source>
</reference>
<protein>
    <submittedName>
        <fullName evidence="1">Uncharacterized protein</fullName>
    </submittedName>
</protein>
<dbReference type="RefSeq" id="WP_023578922.1">
    <property type="nucleotide sequence ID" value="NZ_AVGG01000005.1"/>
</dbReference>
<proteinExistence type="predicted"/>
<dbReference type="Proteomes" id="UP000018004">
    <property type="component" value="Unassembled WGS sequence"/>
</dbReference>
<organism evidence="1 2">
    <name type="scientific">Flavobacterium limnosediminis JC2902</name>
    <dbReference type="NCBI Taxonomy" id="1341181"/>
    <lineage>
        <taxon>Bacteria</taxon>
        <taxon>Pseudomonadati</taxon>
        <taxon>Bacteroidota</taxon>
        <taxon>Flavobacteriia</taxon>
        <taxon>Flavobacteriales</taxon>
        <taxon>Flavobacteriaceae</taxon>
        <taxon>Flavobacterium</taxon>
    </lineage>
</organism>
<dbReference type="AlphaFoldDB" id="V6SPZ9"/>
<evidence type="ECO:0000313" key="1">
    <source>
        <dbReference type="EMBL" id="ESU28686.1"/>
    </source>
</evidence>
<gene>
    <name evidence="1" type="ORF">FLJC2902T_12770</name>
</gene>